<keyword evidence="3" id="KW-1185">Reference proteome</keyword>
<dbReference type="AlphaFoldDB" id="A0A9J6AGQ1"/>
<accession>A0A9J6AGQ1</accession>
<evidence type="ECO:0000313" key="2">
    <source>
        <dbReference type="EMBL" id="KAG5623752.1"/>
    </source>
</evidence>
<reference evidence="2 3" key="1">
    <citation type="submission" date="2020-09" db="EMBL/GenBank/DDBJ databases">
        <title>De no assembly of potato wild relative species, Solanum commersonii.</title>
        <authorList>
            <person name="Cho K."/>
        </authorList>
    </citation>
    <scope>NUCLEOTIDE SEQUENCE [LARGE SCALE GENOMIC DNA]</scope>
    <source>
        <strain evidence="2">LZ3.2</strain>
        <tissue evidence="2">Leaf</tissue>
    </source>
</reference>
<organism evidence="2 3">
    <name type="scientific">Solanum commersonii</name>
    <name type="common">Commerson's wild potato</name>
    <name type="synonym">Commerson's nightshade</name>
    <dbReference type="NCBI Taxonomy" id="4109"/>
    <lineage>
        <taxon>Eukaryota</taxon>
        <taxon>Viridiplantae</taxon>
        <taxon>Streptophyta</taxon>
        <taxon>Embryophyta</taxon>
        <taxon>Tracheophyta</taxon>
        <taxon>Spermatophyta</taxon>
        <taxon>Magnoliopsida</taxon>
        <taxon>eudicotyledons</taxon>
        <taxon>Gunneridae</taxon>
        <taxon>Pentapetalae</taxon>
        <taxon>asterids</taxon>
        <taxon>lamiids</taxon>
        <taxon>Solanales</taxon>
        <taxon>Solanaceae</taxon>
        <taxon>Solanoideae</taxon>
        <taxon>Solaneae</taxon>
        <taxon>Solanum</taxon>
    </lineage>
</organism>
<feature type="compositionally biased region" description="Low complexity" evidence="1">
    <location>
        <begin position="23"/>
        <end position="39"/>
    </location>
</feature>
<sequence length="200" mass="21460">MRQVASYSPSFFFDFLPQSPVSPVKTTTTTPRPVAPTTSASERCYSSETPTRRHWFHGGLRVTIPLISLERWRLGSIAVRDENQASTEVVAITAKVIVAIVEVVSATAKVCSATVKVIIAIVEDFSAIAQICSATAQVAATRRTDGCGRGGNSDDIDYDGSRGGDVSGRRVERREGVELRLGTGPDCTGIVTVPFQFVPV</sequence>
<feature type="region of interest" description="Disordered" evidence="1">
    <location>
        <begin position="143"/>
        <end position="169"/>
    </location>
</feature>
<evidence type="ECO:0000256" key="1">
    <source>
        <dbReference type="SAM" id="MobiDB-lite"/>
    </source>
</evidence>
<feature type="compositionally biased region" description="Basic and acidic residues" evidence="1">
    <location>
        <begin position="159"/>
        <end position="169"/>
    </location>
</feature>
<name>A0A9J6AGQ1_SOLCO</name>
<protein>
    <submittedName>
        <fullName evidence="2">Uncharacterized protein</fullName>
    </submittedName>
</protein>
<proteinExistence type="predicted"/>
<comment type="caution">
    <text evidence="2">The sequence shown here is derived from an EMBL/GenBank/DDBJ whole genome shotgun (WGS) entry which is preliminary data.</text>
</comment>
<feature type="region of interest" description="Disordered" evidence="1">
    <location>
        <begin position="23"/>
        <end position="43"/>
    </location>
</feature>
<evidence type="ECO:0000313" key="3">
    <source>
        <dbReference type="Proteomes" id="UP000824120"/>
    </source>
</evidence>
<gene>
    <name evidence="2" type="ORF">H5410_008970</name>
</gene>
<dbReference type="Proteomes" id="UP000824120">
    <property type="component" value="Chromosome 2"/>
</dbReference>
<dbReference type="EMBL" id="JACXVP010000002">
    <property type="protein sequence ID" value="KAG5623752.1"/>
    <property type="molecule type" value="Genomic_DNA"/>
</dbReference>